<proteinExistence type="inferred from homology"/>
<dbReference type="InterPro" id="IPR000515">
    <property type="entry name" value="MetI-like"/>
</dbReference>
<evidence type="ECO:0000313" key="10">
    <source>
        <dbReference type="Proteomes" id="UP000244338"/>
    </source>
</evidence>
<dbReference type="GO" id="GO:0005886">
    <property type="term" value="C:plasma membrane"/>
    <property type="evidence" value="ECO:0007669"/>
    <property type="project" value="UniProtKB-SubCell"/>
</dbReference>
<comment type="subcellular location">
    <subcellularLocation>
        <location evidence="1 7">Cell membrane</location>
        <topology evidence="1 7">Multi-pass membrane protein</topology>
    </subcellularLocation>
</comment>
<feature type="transmembrane region" description="Helical" evidence="7">
    <location>
        <begin position="309"/>
        <end position="329"/>
    </location>
</feature>
<dbReference type="EMBL" id="PEBX01000065">
    <property type="protein sequence ID" value="PTQ55860.1"/>
    <property type="molecule type" value="Genomic_DNA"/>
</dbReference>
<evidence type="ECO:0000256" key="1">
    <source>
        <dbReference type="ARBA" id="ARBA00004651"/>
    </source>
</evidence>
<protein>
    <submittedName>
        <fullName evidence="9">Glycerol-3-phosphate ABC transporter, permease protein UgpA</fullName>
    </submittedName>
</protein>
<feature type="domain" description="ABC transmembrane type-1" evidence="8">
    <location>
        <begin position="113"/>
        <end position="325"/>
    </location>
</feature>
<evidence type="ECO:0000256" key="7">
    <source>
        <dbReference type="RuleBase" id="RU363032"/>
    </source>
</evidence>
<feature type="transmembrane region" description="Helical" evidence="7">
    <location>
        <begin position="150"/>
        <end position="170"/>
    </location>
</feature>
<keyword evidence="3" id="KW-1003">Cell membrane</keyword>
<evidence type="ECO:0000256" key="2">
    <source>
        <dbReference type="ARBA" id="ARBA00022448"/>
    </source>
</evidence>
<dbReference type="InterPro" id="IPR051393">
    <property type="entry name" value="ABC_transporter_permease"/>
</dbReference>
<evidence type="ECO:0000256" key="5">
    <source>
        <dbReference type="ARBA" id="ARBA00022989"/>
    </source>
</evidence>
<keyword evidence="6 7" id="KW-0472">Membrane</keyword>
<dbReference type="Gene3D" id="1.10.3720.10">
    <property type="entry name" value="MetI-like"/>
    <property type="match status" value="1"/>
</dbReference>
<reference evidence="10" key="1">
    <citation type="journal article" date="2018" name="Sci. Rep.">
        <title>Lignite coal burning seam in the remote Altai Mountains harbors a hydrogen-driven thermophilic microbial community.</title>
        <authorList>
            <person name="Kadnikov V.V."/>
            <person name="Mardanov A.V."/>
            <person name="Ivasenko D.A."/>
            <person name="Antsiferov D.V."/>
            <person name="Beletsky A.V."/>
            <person name="Karnachuk O.V."/>
            <person name="Ravin N.V."/>
        </authorList>
    </citation>
    <scope>NUCLEOTIDE SEQUENCE [LARGE SCALE GENOMIC DNA]</scope>
</reference>
<dbReference type="CDD" id="cd06261">
    <property type="entry name" value="TM_PBP2"/>
    <property type="match status" value="1"/>
</dbReference>
<feature type="transmembrane region" description="Helical" evidence="7">
    <location>
        <begin position="53"/>
        <end position="75"/>
    </location>
</feature>
<feature type="transmembrane region" description="Helical" evidence="7">
    <location>
        <begin position="198"/>
        <end position="223"/>
    </location>
</feature>
<comment type="similarity">
    <text evidence="7">Belongs to the binding-protein-dependent transport system permease family.</text>
</comment>
<comment type="caution">
    <text evidence="9">The sequence shown here is derived from an EMBL/GenBank/DDBJ whole genome shotgun (WGS) entry which is preliminary data.</text>
</comment>
<dbReference type="SUPFAM" id="SSF161098">
    <property type="entry name" value="MetI-like"/>
    <property type="match status" value="1"/>
</dbReference>
<keyword evidence="5 7" id="KW-1133">Transmembrane helix</keyword>
<dbReference type="GO" id="GO:0055085">
    <property type="term" value="P:transmembrane transport"/>
    <property type="evidence" value="ECO:0007669"/>
    <property type="project" value="InterPro"/>
</dbReference>
<organism evidence="9 10">
    <name type="scientific">Candidatus Carbonibacillus altaicus</name>
    <dbReference type="NCBI Taxonomy" id="2163959"/>
    <lineage>
        <taxon>Bacteria</taxon>
        <taxon>Bacillati</taxon>
        <taxon>Bacillota</taxon>
        <taxon>Bacilli</taxon>
        <taxon>Bacillales</taxon>
        <taxon>Candidatus Carbonibacillus</taxon>
    </lineage>
</organism>
<dbReference type="PANTHER" id="PTHR30193:SF37">
    <property type="entry name" value="INNER MEMBRANE ABC TRANSPORTER PERMEASE PROTEIN YCJO"/>
    <property type="match status" value="1"/>
</dbReference>
<evidence type="ECO:0000313" key="9">
    <source>
        <dbReference type="EMBL" id="PTQ55860.1"/>
    </source>
</evidence>
<accession>A0A2R6XZP3</accession>
<evidence type="ECO:0000256" key="3">
    <source>
        <dbReference type="ARBA" id="ARBA00022475"/>
    </source>
</evidence>
<dbReference type="Proteomes" id="UP000244338">
    <property type="component" value="Unassembled WGS sequence"/>
</dbReference>
<keyword evidence="2 7" id="KW-0813">Transport</keyword>
<dbReference type="PANTHER" id="PTHR30193">
    <property type="entry name" value="ABC TRANSPORTER PERMEASE PROTEIN"/>
    <property type="match status" value="1"/>
</dbReference>
<feature type="transmembrane region" description="Helical" evidence="7">
    <location>
        <begin position="244"/>
        <end position="269"/>
    </location>
</feature>
<evidence type="ECO:0000256" key="4">
    <source>
        <dbReference type="ARBA" id="ARBA00022692"/>
    </source>
</evidence>
<dbReference type="InterPro" id="IPR035906">
    <property type="entry name" value="MetI-like_sf"/>
</dbReference>
<sequence length="336" mass="38120">MIVIIELGSILTDLDKQKRGGMMRIESEGVLTNSASIPKKTTFLKKLVDREIWTGYLFLFPSFSLFIVFLFYPLIKSIYLSFQLTDPQGRVVEFVGLENYIQLWTNPYFLQTLKVTGLFILYTVPTTILLALPVAYLSHQAIRGKRLFQFVFSLPLSVSVATGSVIWALLFNPTMGMLNAILGYVHIPPVFWLSDPNMALFSVALMTVWLNFGFAFIIILGGLQTVPEELFESARIDGAGMWRSFYHVALPLITPNLFFLLVISLIGALQTFGQIHLLTQGGPMNATNVLVYNMYLEAFRDYRFGTGSAQALFLFFVVLIVTLLQFRFLEKKVHYQ</sequence>
<dbReference type="PROSITE" id="PS50928">
    <property type="entry name" value="ABC_TM1"/>
    <property type="match status" value="1"/>
</dbReference>
<dbReference type="Pfam" id="PF00528">
    <property type="entry name" value="BPD_transp_1"/>
    <property type="match status" value="1"/>
</dbReference>
<name>A0A2R6XZP3_9BACL</name>
<evidence type="ECO:0000259" key="8">
    <source>
        <dbReference type="PROSITE" id="PS50928"/>
    </source>
</evidence>
<evidence type="ECO:0000256" key="6">
    <source>
        <dbReference type="ARBA" id="ARBA00023136"/>
    </source>
</evidence>
<dbReference type="AlphaFoldDB" id="A0A2R6XZP3"/>
<feature type="transmembrane region" description="Helical" evidence="7">
    <location>
        <begin position="119"/>
        <end position="138"/>
    </location>
</feature>
<gene>
    <name evidence="9" type="ORF">BSOLF_1317</name>
</gene>
<keyword evidence="4 7" id="KW-0812">Transmembrane</keyword>